<accession>A0A8J9W8V4</accession>
<keyword evidence="2" id="KW-1133">Transmembrane helix</keyword>
<feature type="compositionally biased region" description="Low complexity" evidence="1">
    <location>
        <begin position="312"/>
        <end position="325"/>
    </location>
</feature>
<feature type="compositionally biased region" description="Low complexity" evidence="1">
    <location>
        <begin position="332"/>
        <end position="359"/>
    </location>
</feature>
<feature type="region of interest" description="Disordered" evidence="1">
    <location>
        <begin position="305"/>
        <end position="359"/>
    </location>
</feature>
<dbReference type="AlphaFoldDB" id="A0A8J9W8V4"/>
<gene>
    <name evidence="3" type="primary">Hypp6106</name>
    <name evidence="3" type="ORF">BLAG_LOCUS4645</name>
</gene>
<evidence type="ECO:0000256" key="2">
    <source>
        <dbReference type="SAM" id="Phobius"/>
    </source>
</evidence>
<protein>
    <submittedName>
        <fullName evidence="3">Hypp6106 protein</fullName>
    </submittedName>
</protein>
<name>A0A8J9W8V4_BRALA</name>
<proteinExistence type="predicted"/>
<keyword evidence="4" id="KW-1185">Reference proteome</keyword>
<reference evidence="3" key="1">
    <citation type="submission" date="2022-01" db="EMBL/GenBank/DDBJ databases">
        <authorList>
            <person name="Braso-Vives M."/>
        </authorList>
    </citation>
    <scope>NUCLEOTIDE SEQUENCE</scope>
</reference>
<feature type="compositionally biased region" description="Polar residues" evidence="1">
    <location>
        <begin position="29"/>
        <end position="51"/>
    </location>
</feature>
<dbReference type="EMBL" id="OV696696">
    <property type="protein sequence ID" value="CAH1240818.1"/>
    <property type="molecule type" value="Genomic_DNA"/>
</dbReference>
<evidence type="ECO:0000313" key="3">
    <source>
        <dbReference type="EMBL" id="CAH1240818.1"/>
    </source>
</evidence>
<keyword evidence="2" id="KW-0472">Membrane</keyword>
<feature type="compositionally biased region" description="Basic and acidic residues" evidence="1">
    <location>
        <begin position="72"/>
        <end position="162"/>
    </location>
</feature>
<keyword evidence="2" id="KW-0812">Transmembrane</keyword>
<feature type="transmembrane region" description="Helical" evidence="2">
    <location>
        <begin position="443"/>
        <end position="471"/>
    </location>
</feature>
<organism evidence="3 4">
    <name type="scientific">Branchiostoma lanceolatum</name>
    <name type="common">Common lancelet</name>
    <name type="synonym">Amphioxus lanceolatum</name>
    <dbReference type="NCBI Taxonomy" id="7740"/>
    <lineage>
        <taxon>Eukaryota</taxon>
        <taxon>Metazoa</taxon>
        <taxon>Chordata</taxon>
        <taxon>Cephalochordata</taxon>
        <taxon>Leptocardii</taxon>
        <taxon>Amphioxiformes</taxon>
        <taxon>Branchiostomatidae</taxon>
        <taxon>Branchiostoma</taxon>
    </lineage>
</organism>
<sequence>MELEKKIDSLQQSKQILKNKKSGPKPTEQDGSNNPSASTSLSQANGLSASPSLDGPLAGLRDGRAGDPLAGLRDREAGDPLAELRHREVGDPLAELRDREAGDPLAELRDREMGDPLAELRDREAGDPLAELRDREVGDPLAELRDREAGDPLAELRDREADDPLAELWDRQAGGGSPAKGPSPVPAMAKKRKRVSPVPAVAERRKRLTTPHNNAPQKGNVWEYGTYPPEPLKTDQYIAVAFKDTYYVGKVTSVHGKTAEIKYLAYNGCGMYSPTKKAPDKTKDKYVLAVDLSFKQMTEGKIVLGGSGGTPSTSAQAQTSAAGSSHSGGGVTQTTGVTGGAAQTSGSAGGTAQTTGAAGSGVGTRAATTAAAAGAPASSAAPVSRQVWYYLFLHFFLGGGGGVVRLDISPKGGIKESSRVGFRFAFVCFAGERLVRWTDLPGLVVSVLCVCPRAVWLCFFFVPLLFVFFFWGGGEMMWTFISFFNCRTFLNSEN</sequence>
<evidence type="ECO:0000256" key="1">
    <source>
        <dbReference type="SAM" id="MobiDB-lite"/>
    </source>
</evidence>
<evidence type="ECO:0000313" key="4">
    <source>
        <dbReference type="Proteomes" id="UP000838412"/>
    </source>
</evidence>
<dbReference type="Proteomes" id="UP000838412">
    <property type="component" value="Chromosome 11"/>
</dbReference>
<feature type="region of interest" description="Disordered" evidence="1">
    <location>
        <begin position="1"/>
        <end position="201"/>
    </location>
</feature>